<keyword evidence="1" id="KW-0285">Flavoprotein</keyword>
<dbReference type="AlphaFoldDB" id="A0A165P9N6"/>
<sequence length="491" mass="55834">MPARTGEQYIQGISKAKNNVWIHGKKVDDVPSHPAFRNIVRSIANLYDLQHEKADKMLYTSEQTGDKVGLSFIAPKTVDDLIRRREMISEWACYTGGMMGRTPDYLNTSVMAFGTSGNFFAQNDPMFAENARKYYDYCRENDISLTHTLIHPQTNRSKKQSEQKDPYLSARIVEKNKDGIVVKGARLLATLGGVTDEIVVFPSTLNKASSEDDPYAMAFAIPNNTEGLKFLCRESFDTGRSQWDHPLSSRFEESDAIVVFDNVLVPWERVFVSGSSDICNRTYVETNAIVHMAHQVIAKNTVKTEFVLGVILNMMESIGIDVFPHVKEKASEVMLILETMRSHLYRAEHNASIDKYGNMTPDFAPLNAARNWYPKMYQRIVEIVKILGASGLMGIPTEADFNADDIGELVHRYTQGANIDGYERTQLFRLAWDISISTFGGRQALYEYYFFGDPARMSNIYYDQYNKEPYKAMVKDFLQRVNSKSHNYTSV</sequence>
<feature type="binding site" evidence="5">
    <location>
        <position position="190"/>
    </location>
    <ligand>
        <name>FAD</name>
        <dbReference type="ChEBI" id="CHEBI:57692"/>
    </ligand>
</feature>
<evidence type="ECO:0000259" key="6">
    <source>
        <dbReference type="Pfam" id="PF03241"/>
    </source>
</evidence>
<evidence type="ECO:0000256" key="5">
    <source>
        <dbReference type="PIRSR" id="PIRSR000331-2"/>
    </source>
</evidence>
<dbReference type="InterPro" id="IPR024674">
    <property type="entry name" value="HpaB/PvcC/4-BUDH_N"/>
</dbReference>
<feature type="domain" description="HpaB/PvcC/4-BUDH N-terminal" evidence="7">
    <location>
        <begin position="5"/>
        <end position="272"/>
    </location>
</feature>
<feature type="binding site" evidence="4">
    <location>
        <position position="147"/>
    </location>
    <ligand>
        <name>substrate</name>
    </ligand>
</feature>
<dbReference type="InterPro" id="IPR012687">
    <property type="entry name" value="HpaB_Deino-type"/>
</dbReference>
<proteinExistence type="predicted"/>
<evidence type="ECO:0000256" key="1">
    <source>
        <dbReference type="ARBA" id="ARBA00022630"/>
    </source>
</evidence>
<evidence type="ECO:0000313" key="9">
    <source>
        <dbReference type="Proteomes" id="UP000076567"/>
    </source>
</evidence>
<keyword evidence="2 5" id="KW-0274">FAD</keyword>
<dbReference type="InterPro" id="IPR024719">
    <property type="entry name" value="HpaB/PvcC/4-BUDH_C"/>
</dbReference>
<dbReference type="PIRSF" id="PIRSF000331">
    <property type="entry name" value="HpaA_HpaB"/>
    <property type="match status" value="1"/>
</dbReference>
<reference evidence="9" key="1">
    <citation type="submission" date="2016-01" db="EMBL/GenBank/DDBJ databases">
        <title>Draft genome of Chromobacterium sp. F49.</title>
        <authorList>
            <person name="Hong K.W."/>
        </authorList>
    </citation>
    <scope>NUCLEOTIDE SEQUENCE [LARGE SCALE GENOMIC DNA]</scope>
    <source>
        <strain evidence="9">P7IIIA</strain>
    </source>
</reference>
<feature type="binding site" evidence="5">
    <location>
        <begin position="153"/>
        <end position="156"/>
    </location>
    <ligand>
        <name>FAD</name>
        <dbReference type="ChEBI" id="CHEBI:57692"/>
    </ligand>
</feature>
<dbReference type="EMBL" id="LRFC01000001">
    <property type="protein sequence ID" value="KZE69445.1"/>
    <property type="molecule type" value="Genomic_DNA"/>
</dbReference>
<dbReference type="GO" id="GO:0016627">
    <property type="term" value="F:oxidoreductase activity, acting on the CH-CH group of donors"/>
    <property type="evidence" value="ECO:0007669"/>
    <property type="project" value="InterPro"/>
</dbReference>
<dbReference type="Gene3D" id="1.10.3140.10">
    <property type="entry name" value="4-hydroxybutyryl-coa dehydratase, domain 1"/>
    <property type="match status" value="1"/>
</dbReference>
<keyword evidence="3" id="KW-0560">Oxidoreductase</keyword>
<dbReference type="InterPro" id="IPR046373">
    <property type="entry name" value="Acyl-CoA_Oxase/DH_mid-dom_sf"/>
</dbReference>
<protein>
    <submittedName>
        <fullName evidence="8">4-hydroxyphenylacetate 3-monooxygenase, oxygenase component</fullName>
    </submittedName>
</protein>
<dbReference type="GO" id="GO:0016712">
    <property type="term" value="F:oxidoreductase activity, acting on paired donors, with incorporation or reduction of molecular oxygen, reduced flavin or flavoprotein as one donor, and incorporation of one atom of oxygen"/>
    <property type="evidence" value="ECO:0007669"/>
    <property type="project" value="InterPro"/>
</dbReference>
<dbReference type="InterPro" id="IPR004925">
    <property type="entry name" value="HpaB/PvcC/4-BUDH"/>
</dbReference>
<dbReference type="Pfam" id="PF11794">
    <property type="entry name" value="HpaB_N"/>
    <property type="match status" value="1"/>
</dbReference>
<organism evidence="8 9">
    <name type="scientific">Fictibacillus phosphorivorans</name>
    <dbReference type="NCBI Taxonomy" id="1221500"/>
    <lineage>
        <taxon>Bacteria</taxon>
        <taxon>Bacillati</taxon>
        <taxon>Bacillota</taxon>
        <taxon>Bacilli</taxon>
        <taxon>Bacillales</taxon>
        <taxon>Fictibacillaceae</taxon>
        <taxon>Fictibacillus</taxon>
    </lineage>
</organism>
<dbReference type="NCBIfam" id="TIGR02309">
    <property type="entry name" value="HpaB-1"/>
    <property type="match status" value="1"/>
</dbReference>
<evidence type="ECO:0000256" key="4">
    <source>
        <dbReference type="PIRSR" id="PIRSR000331-1"/>
    </source>
</evidence>
<keyword evidence="8" id="KW-0503">Monooxygenase</keyword>
<comment type="caution">
    <text evidence="8">The sequence shown here is derived from an EMBL/GenBank/DDBJ whole genome shotgun (WGS) entry which is preliminary data.</text>
</comment>
<feature type="binding site" evidence="4">
    <location>
        <begin position="101"/>
        <end position="105"/>
    </location>
    <ligand>
        <name>substrate</name>
    </ligand>
</feature>
<dbReference type="InterPro" id="IPR036250">
    <property type="entry name" value="AcylCo_DH-like_C"/>
</dbReference>
<feature type="domain" description="HpaB/PvcC/4-BUDH C-terminal" evidence="6">
    <location>
        <begin position="279"/>
        <end position="478"/>
    </location>
</feature>
<evidence type="ECO:0000313" key="8">
    <source>
        <dbReference type="EMBL" id="KZE69445.1"/>
    </source>
</evidence>
<evidence type="ECO:0000256" key="2">
    <source>
        <dbReference type="ARBA" id="ARBA00022827"/>
    </source>
</evidence>
<accession>A0A165P9N6</accession>
<dbReference type="SUPFAM" id="SSF56645">
    <property type="entry name" value="Acyl-CoA dehydrogenase NM domain-like"/>
    <property type="match status" value="1"/>
</dbReference>
<feature type="binding site" evidence="5">
    <location>
        <begin position="147"/>
        <end position="149"/>
    </location>
    <ligand>
        <name>FAD</name>
        <dbReference type="ChEBI" id="CHEBI:57692"/>
    </ligand>
</feature>
<feature type="binding site" evidence="4">
    <location>
        <begin position="203"/>
        <end position="204"/>
    </location>
    <ligand>
        <name>substrate</name>
    </ligand>
</feature>
<name>A0A165P9N6_9BACL</name>
<dbReference type="InterPro" id="IPR009100">
    <property type="entry name" value="AcylCoA_DH/oxidase_NM_dom_sf"/>
</dbReference>
<evidence type="ECO:0000259" key="7">
    <source>
        <dbReference type="Pfam" id="PF11794"/>
    </source>
</evidence>
<keyword evidence="9" id="KW-1185">Reference proteome</keyword>
<dbReference type="GO" id="GO:0050660">
    <property type="term" value="F:flavin adenine dinucleotide binding"/>
    <property type="evidence" value="ECO:0007669"/>
    <property type="project" value="InterPro"/>
</dbReference>
<dbReference type="Gene3D" id="2.40.110.10">
    <property type="entry name" value="Butyryl-CoA Dehydrogenase, subunit A, domain 2"/>
    <property type="match status" value="1"/>
</dbReference>
<gene>
    <name evidence="8" type="ORF">AWM68_04045</name>
</gene>
<dbReference type="PANTHER" id="PTHR36117:SF3">
    <property type="entry name" value="4-HYDROXYPHENYLACETATE 3-MONOOXYGENASE-RELATED"/>
    <property type="match status" value="1"/>
</dbReference>
<dbReference type="RefSeq" id="WP_066237173.1">
    <property type="nucleotide sequence ID" value="NZ_LRFC01000001.1"/>
</dbReference>
<feature type="binding site" evidence="5">
    <location>
        <begin position="453"/>
        <end position="456"/>
    </location>
    <ligand>
        <name>FAD</name>
        <dbReference type="ChEBI" id="CHEBI:57692"/>
    </ligand>
</feature>
<dbReference type="PANTHER" id="PTHR36117">
    <property type="entry name" value="4-HYDROXYPHENYLACETATE 3-MONOOXYGENASE-RELATED"/>
    <property type="match status" value="1"/>
</dbReference>
<dbReference type="Proteomes" id="UP000076567">
    <property type="component" value="Unassembled WGS sequence"/>
</dbReference>
<dbReference type="SUPFAM" id="SSF47203">
    <property type="entry name" value="Acyl-CoA dehydrogenase C-terminal domain-like"/>
    <property type="match status" value="1"/>
</dbReference>
<dbReference type="GO" id="GO:0010124">
    <property type="term" value="P:phenylacetate catabolic process"/>
    <property type="evidence" value="ECO:0007669"/>
    <property type="project" value="InterPro"/>
</dbReference>
<dbReference type="Pfam" id="PF03241">
    <property type="entry name" value="HpaB"/>
    <property type="match status" value="1"/>
</dbReference>
<evidence type="ECO:0000256" key="3">
    <source>
        <dbReference type="ARBA" id="ARBA00023002"/>
    </source>
</evidence>
<dbReference type="Gene3D" id="1.20.140.10">
    <property type="entry name" value="Butyryl-CoA Dehydrogenase, subunit A, domain 3"/>
    <property type="match status" value="1"/>
</dbReference>
<dbReference type="OrthoDB" id="9785230at2"/>